<dbReference type="SUPFAM" id="SSF47240">
    <property type="entry name" value="Ferritin-like"/>
    <property type="match status" value="1"/>
</dbReference>
<dbReference type="CDD" id="cd01045">
    <property type="entry name" value="Ferritin_like_AB"/>
    <property type="match status" value="1"/>
</dbReference>
<dbReference type="RefSeq" id="WP_147162431.1">
    <property type="nucleotide sequence ID" value="NZ_BJZO01000008.1"/>
</dbReference>
<feature type="region of interest" description="Disordered" evidence="1">
    <location>
        <begin position="148"/>
        <end position="167"/>
    </location>
</feature>
<evidence type="ECO:0000256" key="1">
    <source>
        <dbReference type="SAM" id="MobiDB-lite"/>
    </source>
</evidence>
<dbReference type="EMBL" id="BJZO01000008">
    <property type="protein sequence ID" value="GEO80376.1"/>
    <property type="molecule type" value="Genomic_DNA"/>
</dbReference>
<dbReference type="AlphaFoldDB" id="A0A512H4I3"/>
<dbReference type="InterPro" id="IPR012347">
    <property type="entry name" value="Ferritin-like"/>
</dbReference>
<accession>A0A512H4I3</accession>
<name>A0A512H4I3_9PROT</name>
<dbReference type="InterPro" id="IPR009078">
    <property type="entry name" value="Ferritin-like_SF"/>
</dbReference>
<protein>
    <submittedName>
        <fullName evidence="2">Rubrerythrin</fullName>
    </submittedName>
</protein>
<keyword evidence="3" id="KW-1185">Reference proteome</keyword>
<evidence type="ECO:0000313" key="2">
    <source>
        <dbReference type="EMBL" id="GEO80376.1"/>
    </source>
</evidence>
<dbReference type="OrthoDB" id="5765875at2"/>
<comment type="caution">
    <text evidence="2">The sequence shown here is derived from an EMBL/GenBank/DDBJ whole genome shotgun (WGS) entry which is preliminary data.</text>
</comment>
<evidence type="ECO:0000313" key="3">
    <source>
        <dbReference type="Proteomes" id="UP000321567"/>
    </source>
</evidence>
<organism evidence="2 3">
    <name type="scientific">Pararhodospirillum oryzae</name>
    <dbReference type="NCBI Taxonomy" id="478448"/>
    <lineage>
        <taxon>Bacteria</taxon>
        <taxon>Pseudomonadati</taxon>
        <taxon>Pseudomonadota</taxon>
        <taxon>Alphaproteobacteria</taxon>
        <taxon>Rhodospirillales</taxon>
        <taxon>Rhodospirillaceae</taxon>
        <taxon>Pararhodospirillum</taxon>
    </lineage>
</organism>
<sequence length="167" mass="18456">MDDLGTFLAHAVALEKESGERFDALADSLEVHHNPEVVELFRKMAHFSRLHLREVQDRAVGVVLPHLRPWEFSWPNAEAPETPSVEDTHYRMTAHHALLQALASERQGQAFYAGVAARTVNAQVKALATAFAAEEGEHVALLEATLSRFPPPPANWAEDPDPPNAPD</sequence>
<gene>
    <name evidence="2" type="ORF">ROR02_05070</name>
</gene>
<dbReference type="Gene3D" id="1.20.1260.10">
    <property type="match status" value="1"/>
</dbReference>
<proteinExistence type="predicted"/>
<dbReference type="Proteomes" id="UP000321567">
    <property type="component" value="Unassembled WGS sequence"/>
</dbReference>
<reference evidence="2 3" key="1">
    <citation type="submission" date="2019-07" db="EMBL/GenBank/DDBJ databases">
        <title>Whole genome shotgun sequence of Rhodospirillum oryzae NBRC 107573.</title>
        <authorList>
            <person name="Hosoyama A."/>
            <person name="Uohara A."/>
            <person name="Ohji S."/>
            <person name="Ichikawa N."/>
        </authorList>
    </citation>
    <scope>NUCLEOTIDE SEQUENCE [LARGE SCALE GENOMIC DNA]</scope>
    <source>
        <strain evidence="2 3">NBRC 107573</strain>
    </source>
</reference>